<name>A0A964UTM2_9ACTN</name>
<dbReference type="Proteomes" id="UP000598297">
    <property type="component" value="Unassembled WGS sequence"/>
</dbReference>
<proteinExistence type="predicted"/>
<evidence type="ECO:0000313" key="2">
    <source>
        <dbReference type="Proteomes" id="UP000598297"/>
    </source>
</evidence>
<comment type="caution">
    <text evidence="1">The sequence shown here is derived from an EMBL/GenBank/DDBJ whole genome shotgun (WGS) entry which is preliminary data.</text>
</comment>
<keyword evidence="2" id="KW-1185">Reference proteome</keyword>
<protein>
    <submittedName>
        <fullName evidence="1">Uncharacterized protein</fullName>
    </submittedName>
</protein>
<evidence type="ECO:0000313" key="1">
    <source>
        <dbReference type="EMBL" id="NBE52727.1"/>
    </source>
</evidence>
<reference evidence="1" key="1">
    <citation type="submission" date="2020-01" db="EMBL/GenBank/DDBJ databases">
        <title>Whole-genome analyses of novel actinobacteria.</title>
        <authorList>
            <person name="Sahin N."/>
        </authorList>
    </citation>
    <scope>NUCLEOTIDE SEQUENCE</scope>
    <source>
        <strain evidence="1">YC537</strain>
    </source>
</reference>
<sequence>MRVDLSALDEVVSKLRTLVDDMEEAGKTSKYRTDIPQSAFGQAATFLEAGDLFTAHETAKSDLSRAITDLQDLIEQFGTSTSKVRGKYTEQEYATKQQMGGGSGKWD</sequence>
<organism evidence="1 2">
    <name type="scientific">Streptomyces boluensis</name>
    <dbReference type="NCBI Taxonomy" id="1775135"/>
    <lineage>
        <taxon>Bacteria</taxon>
        <taxon>Bacillati</taxon>
        <taxon>Actinomycetota</taxon>
        <taxon>Actinomycetes</taxon>
        <taxon>Kitasatosporales</taxon>
        <taxon>Streptomycetaceae</taxon>
        <taxon>Streptomyces</taxon>
    </lineage>
</organism>
<gene>
    <name evidence="1" type="ORF">GUY60_15075</name>
</gene>
<dbReference type="AlphaFoldDB" id="A0A964UTM2"/>
<dbReference type="OrthoDB" id="3872002at2"/>
<dbReference type="EMBL" id="JAAAHS010000098">
    <property type="protein sequence ID" value="NBE52727.1"/>
    <property type="molecule type" value="Genomic_DNA"/>
</dbReference>
<accession>A0A964UTM2</accession>
<dbReference type="RefSeq" id="WP_161697938.1">
    <property type="nucleotide sequence ID" value="NZ_JAAAHS010000098.1"/>
</dbReference>